<dbReference type="GO" id="GO:0004574">
    <property type="term" value="F:oligo-1,6-glucosidase activity"/>
    <property type="evidence" value="ECO:0007669"/>
    <property type="project" value="TreeGrafter"/>
</dbReference>
<comment type="similarity">
    <text evidence="1">Belongs to the glycosyl hydrolase 13 family.</text>
</comment>
<dbReference type="GO" id="GO:0004575">
    <property type="term" value="F:sucrose alpha-glucosidase activity"/>
    <property type="evidence" value="ECO:0007669"/>
    <property type="project" value="TreeGrafter"/>
</dbReference>
<dbReference type="FunFam" id="3.20.20.80:FF:000087">
    <property type="entry name" value="Oligo-1,6-glucosidase IMA1"/>
    <property type="match status" value="1"/>
</dbReference>
<name>A0A7R7XBL3_9EURO</name>
<dbReference type="EMBL" id="AP024443">
    <property type="protein sequence ID" value="BCS18275.1"/>
    <property type="molecule type" value="Genomic_DNA"/>
</dbReference>
<protein>
    <recommendedName>
        <fullName evidence="3">Glycosyl hydrolase family 13 catalytic domain-containing protein</fullName>
    </recommendedName>
</protein>
<dbReference type="GeneID" id="64968280"/>
<evidence type="ECO:0000313" key="5">
    <source>
        <dbReference type="Proteomes" id="UP000654913"/>
    </source>
</evidence>
<dbReference type="SMART" id="SM00642">
    <property type="entry name" value="Aamy"/>
    <property type="match status" value="1"/>
</dbReference>
<dbReference type="Gene3D" id="2.60.40.1180">
    <property type="entry name" value="Golgi alpha-mannosidase II"/>
    <property type="match status" value="1"/>
</dbReference>
<dbReference type="InterPro" id="IPR013780">
    <property type="entry name" value="Glyco_hydro_b"/>
</dbReference>
<dbReference type="AlphaFoldDB" id="A0A7R7XBL3"/>
<sequence length="576" mass="65707">MSRPWWKEATIYQIYPASFLDTTGSGLGDLRGIISKIPYIKSLGVDALWLSPIFASPQHDMGYDVADYRSIHEPYGSVADVQDLIDTLHRNNMRLLLDLVVNHTSSEHAWFKDSRSSKTSPKREWYIWRDPKYDSSGTRKPPNNWKSLFGGSAWQFDEATGQYYLSLFLPTQPDLNWENGDMRQAAYADMRFWLDRGVDGFRIDSMNLMSKWPGLPDGKVVDPNAEFQSGAEFFASGPRMHEYLKEMREEVFDKYGTGDRDIMTVGELGFAKDEQSVAPYVANDRKELNMVFTGDIADMDFGPGHKYDRSDFHPRKIRRITNLWQMAMPKFDGWNAVYLDNHDSGRSLSRYASDAPEHRATAAKMLATYMMTLSGTPFLLAGQEIGMANLGKEYGLDAYIDVEGRNRYNEILAARGGDHSTMDDFMRELQLKSRDHGRLPMQWDDSPHAGFTAADKPWMTVNRDYPGWNVAGQIGDPDSVMGFWKKMIALRKEYKELFVYGGYRPLDEEYTGEMVLGYVRESRGERAVVLLNFSDAEQTVEVKEYQHYAVLVNEQCGVVEGRATLSPFGAMVLYTA</sequence>
<gene>
    <name evidence="4" type="ORF">APUU_11103A</name>
</gene>
<keyword evidence="2" id="KW-0462">Maltose metabolism</keyword>
<dbReference type="InterPro" id="IPR045857">
    <property type="entry name" value="O16G_dom_2"/>
</dbReference>
<dbReference type="GO" id="GO:0000025">
    <property type="term" value="P:maltose catabolic process"/>
    <property type="evidence" value="ECO:0007669"/>
    <property type="project" value="TreeGrafter"/>
</dbReference>
<dbReference type="GO" id="GO:0004556">
    <property type="term" value="F:alpha-amylase activity"/>
    <property type="evidence" value="ECO:0007669"/>
    <property type="project" value="TreeGrafter"/>
</dbReference>
<dbReference type="GO" id="GO:0005987">
    <property type="term" value="P:sucrose catabolic process"/>
    <property type="evidence" value="ECO:0007669"/>
    <property type="project" value="TreeGrafter"/>
</dbReference>
<dbReference type="Gene3D" id="3.20.20.80">
    <property type="entry name" value="Glycosidases"/>
    <property type="match status" value="1"/>
</dbReference>
<proteinExistence type="inferred from homology"/>
<dbReference type="InterPro" id="IPR006047">
    <property type="entry name" value="GH13_cat_dom"/>
</dbReference>
<dbReference type="OrthoDB" id="1740265at2759"/>
<dbReference type="PANTHER" id="PTHR10357">
    <property type="entry name" value="ALPHA-AMYLASE FAMILY MEMBER"/>
    <property type="match status" value="1"/>
</dbReference>
<dbReference type="FunFam" id="3.90.400.10:FF:000004">
    <property type="entry name" value="Oligo-1,6-glucosidase"/>
    <property type="match status" value="1"/>
</dbReference>
<accession>A0A7R7XBL3</accession>
<dbReference type="GO" id="GO:0033934">
    <property type="term" value="F:glucan 1,4-alpha-maltotriohydrolase activity"/>
    <property type="evidence" value="ECO:0007669"/>
    <property type="project" value="TreeGrafter"/>
</dbReference>
<evidence type="ECO:0000256" key="2">
    <source>
        <dbReference type="ARBA" id="ARBA00026248"/>
    </source>
</evidence>
<dbReference type="Gene3D" id="3.90.400.10">
    <property type="entry name" value="Oligo-1,6-glucosidase, Domain 2"/>
    <property type="match status" value="1"/>
</dbReference>
<organism evidence="4 5">
    <name type="scientific">Aspergillus puulaauensis</name>
    <dbReference type="NCBI Taxonomy" id="1220207"/>
    <lineage>
        <taxon>Eukaryota</taxon>
        <taxon>Fungi</taxon>
        <taxon>Dikarya</taxon>
        <taxon>Ascomycota</taxon>
        <taxon>Pezizomycotina</taxon>
        <taxon>Eurotiomycetes</taxon>
        <taxon>Eurotiomycetidae</taxon>
        <taxon>Eurotiales</taxon>
        <taxon>Aspergillaceae</taxon>
        <taxon>Aspergillus</taxon>
    </lineage>
</organism>
<feature type="domain" description="Glycosyl hydrolase family 13 catalytic" evidence="3">
    <location>
        <begin position="13"/>
        <end position="438"/>
    </location>
</feature>
<evidence type="ECO:0000256" key="1">
    <source>
        <dbReference type="ARBA" id="ARBA00008061"/>
    </source>
</evidence>
<evidence type="ECO:0000259" key="3">
    <source>
        <dbReference type="SMART" id="SM00642"/>
    </source>
</evidence>
<dbReference type="SUPFAM" id="SSF51445">
    <property type="entry name" value="(Trans)glycosidases"/>
    <property type="match status" value="1"/>
</dbReference>
<evidence type="ECO:0000313" key="4">
    <source>
        <dbReference type="EMBL" id="BCS18275.1"/>
    </source>
</evidence>
<dbReference type="SUPFAM" id="SSF51011">
    <property type="entry name" value="Glycosyl hydrolase domain"/>
    <property type="match status" value="1"/>
</dbReference>
<dbReference type="Proteomes" id="UP000654913">
    <property type="component" value="Chromosome 1"/>
</dbReference>
<dbReference type="Pfam" id="PF00128">
    <property type="entry name" value="Alpha-amylase"/>
    <property type="match status" value="1"/>
</dbReference>
<dbReference type="CDD" id="cd11333">
    <property type="entry name" value="AmyAc_SI_OligoGlu_DGase"/>
    <property type="match status" value="1"/>
</dbReference>
<keyword evidence="5" id="KW-1185">Reference proteome</keyword>
<dbReference type="RefSeq" id="XP_041550469.1">
    <property type="nucleotide sequence ID" value="XM_041694580.1"/>
</dbReference>
<reference evidence="4" key="1">
    <citation type="submission" date="2021-01" db="EMBL/GenBank/DDBJ databases">
        <authorList>
            <consortium name="Aspergillus puulaauensis MK2 genome sequencing consortium"/>
            <person name="Kazuki M."/>
            <person name="Futagami T."/>
        </authorList>
    </citation>
    <scope>NUCLEOTIDE SEQUENCE</scope>
    <source>
        <strain evidence="4">MK2</strain>
    </source>
</reference>
<reference evidence="4" key="2">
    <citation type="submission" date="2021-02" db="EMBL/GenBank/DDBJ databases">
        <title>Aspergillus puulaauensis MK2 genome sequence.</title>
        <authorList>
            <person name="Futagami T."/>
            <person name="Mori K."/>
            <person name="Kadooka C."/>
            <person name="Tanaka T."/>
        </authorList>
    </citation>
    <scope>NUCLEOTIDE SEQUENCE</scope>
    <source>
        <strain evidence="4">MK2</strain>
    </source>
</reference>
<dbReference type="PANTHER" id="PTHR10357:SF232">
    <property type="entry name" value="GLYCOSYL HYDROLASE FAMILY 13 CATALYTIC DOMAIN-CONTAINING PROTEIN"/>
    <property type="match status" value="1"/>
</dbReference>
<dbReference type="KEGG" id="apuu:APUU_11103A"/>
<dbReference type="InterPro" id="IPR017853">
    <property type="entry name" value="GH"/>
</dbReference>